<keyword evidence="4" id="KW-0862">Zinc</keyword>
<dbReference type="STRING" id="225164.V3ZVS3"/>
<dbReference type="GO" id="GO:0006357">
    <property type="term" value="P:regulation of transcription by RNA polymerase II"/>
    <property type="evidence" value="ECO:0007669"/>
    <property type="project" value="TreeGrafter"/>
</dbReference>
<keyword evidence="5" id="KW-0805">Transcription regulation</keyword>
<keyword evidence="8" id="KW-0539">Nucleus</keyword>
<dbReference type="GO" id="GO:0005634">
    <property type="term" value="C:nucleus"/>
    <property type="evidence" value="ECO:0007669"/>
    <property type="project" value="UniProtKB-SubCell"/>
</dbReference>
<dbReference type="OrthoDB" id="5950721at2759"/>
<gene>
    <name evidence="10" type="ORF">LOTGIDRAFT_144538</name>
</gene>
<keyword evidence="2" id="KW-0479">Metal-binding</keyword>
<evidence type="ECO:0000256" key="7">
    <source>
        <dbReference type="ARBA" id="ARBA00023163"/>
    </source>
</evidence>
<evidence type="ECO:0000256" key="9">
    <source>
        <dbReference type="SAM" id="MobiDB-lite"/>
    </source>
</evidence>
<feature type="compositionally biased region" description="Polar residues" evidence="9">
    <location>
        <begin position="1"/>
        <end position="19"/>
    </location>
</feature>
<keyword evidence="7" id="KW-0804">Transcription</keyword>
<evidence type="ECO:0000256" key="1">
    <source>
        <dbReference type="ARBA" id="ARBA00004123"/>
    </source>
</evidence>
<dbReference type="HOGENOM" id="CLU_2967772_0_0_1"/>
<dbReference type="GO" id="GO:0000978">
    <property type="term" value="F:RNA polymerase II cis-regulatory region sequence-specific DNA binding"/>
    <property type="evidence" value="ECO:0007669"/>
    <property type="project" value="TreeGrafter"/>
</dbReference>
<dbReference type="PANTHER" id="PTHR13006:SF9">
    <property type="entry name" value="GLUCOSE TRANSPORTER 4 ENHANCER FACTOR, ISOFORM G"/>
    <property type="match status" value="1"/>
</dbReference>
<evidence type="ECO:0000256" key="2">
    <source>
        <dbReference type="ARBA" id="ARBA00022723"/>
    </source>
</evidence>
<dbReference type="EMBL" id="KB201612">
    <property type="protein sequence ID" value="ESO95618.1"/>
    <property type="molecule type" value="Genomic_DNA"/>
</dbReference>
<dbReference type="PANTHER" id="PTHR13006">
    <property type="entry name" value="PAPILLOMAVIRUS REGULATORY FACTOR PRF-1"/>
    <property type="match status" value="1"/>
</dbReference>
<feature type="non-terminal residue" evidence="10">
    <location>
        <position position="1"/>
    </location>
</feature>
<reference evidence="10 11" key="1">
    <citation type="journal article" date="2013" name="Nature">
        <title>Insights into bilaterian evolution from three spiralian genomes.</title>
        <authorList>
            <person name="Simakov O."/>
            <person name="Marletaz F."/>
            <person name="Cho S.J."/>
            <person name="Edsinger-Gonzales E."/>
            <person name="Havlak P."/>
            <person name="Hellsten U."/>
            <person name="Kuo D.H."/>
            <person name="Larsson T."/>
            <person name="Lv J."/>
            <person name="Arendt D."/>
            <person name="Savage R."/>
            <person name="Osoegawa K."/>
            <person name="de Jong P."/>
            <person name="Grimwood J."/>
            <person name="Chapman J.A."/>
            <person name="Shapiro H."/>
            <person name="Aerts A."/>
            <person name="Otillar R.P."/>
            <person name="Terry A.Y."/>
            <person name="Boore J.L."/>
            <person name="Grigoriev I.V."/>
            <person name="Lindberg D.R."/>
            <person name="Seaver E.C."/>
            <person name="Weisblat D.A."/>
            <person name="Putnam N.H."/>
            <person name="Rokhsar D.S."/>
        </authorList>
    </citation>
    <scope>NUCLEOTIDE SEQUENCE [LARGE SCALE GENOMIC DNA]</scope>
</reference>
<evidence type="ECO:0000313" key="10">
    <source>
        <dbReference type="EMBL" id="ESO95618.1"/>
    </source>
</evidence>
<evidence type="ECO:0000256" key="6">
    <source>
        <dbReference type="ARBA" id="ARBA00023125"/>
    </source>
</evidence>
<sequence>QHQAQSPKSHLFSSSPKSTSVHRKPRSEVRKCRKIYGMENRDQWCTQCKWKKACSRFQD</sequence>
<feature type="region of interest" description="Disordered" evidence="9">
    <location>
        <begin position="1"/>
        <end position="28"/>
    </location>
</feature>
<name>V3ZVS3_LOTGI</name>
<proteinExistence type="predicted"/>
<dbReference type="SMART" id="SM01366">
    <property type="entry name" value="c-clamp"/>
    <property type="match status" value="1"/>
</dbReference>
<evidence type="ECO:0000256" key="3">
    <source>
        <dbReference type="ARBA" id="ARBA00022771"/>
    </source>
</evidence>
<protein>
    <submittedName>
        <fullName evidence="10">Uncharacterized protein</fullName>
    </submittedName>
</protein>
<dbReference type="Proteomes" id="UP000030746">
    <property type="component" value="Unassembled WGS sequence"/>
</dbReference>
<keyword evidence="11" id="KW-1185">Reference proteome</keyword>
<evidence type="ECO:0000256" key="8">
    <source>
        <dbReference type="ARBA" id="ARBA00023242"/>
    </source>
</evidence>
<dbReference type="InterPro" id="IPR052253">
    <property type="entry name" value="CR1/CR2-DNA-binding_regulator"/>
</dbReference>
<dbReference type="GeneID" id="20234845"/>
<dbReference type="RefSeq" id="XP_009053680.1">
    <property type="nucleotide sequence ID" value="XM_009055432.1"/>
</dbReference>
<keyword evidence="3" id="KW-0863">Zinc-finger</keyword>
<dbReference type="AlphaFoldDB" id="V3ZVS3"/>
<comment type="subcellular location">
    <subcellularLocation>
        <location evidence="1">Nucleus</location>
    </subcellularLocation>
</comment>
<evidence type="ECO:0000313" key="11">
    <source>
        <dbReference type="Proteomes" id="UP000030746"/>
    </source>
</evidence>
<dbReference type="GO" id="GO:0008270">
    <property type="term" value="F:zinc ion binding"/>
    <property type="evidence" value="ECO:0007669"/>
    <property type="project" value="UniProtKB-KW"/>
</dbReference>
<evidence type="ECO:0000256" key="4">
    <source>
        <dbReference type="ARBA" id="ARBA00022833"/>
    </source>
</evidence>
<evidence type="ECO:0000256" key="5">
    <source>
        <dbReference type="ARBA" id="ARBA00023015"/>
    </source>
</evidence>
<dbReference type="KEGG" id="lgi:LOTGIDRAFT_144538"/>
<dbReference type="CTD" id="20234845"/>
<dbReference type="GO" id="GO:0003700">
    <property type="term" value="F:DNA-binding transcription factor activity"/>
    <property type="evidence" value="ECO:0007669"/>
    <property type="project" value="TreeGrafter"/>
</dbReference>
<keyword evidence="6" id="KW-0238">DNA-binding</keyword>
<organism evidence="10 11">
    <name type="scientific">Lottia gigantea</name>
    <name type="common">Giant owl limpet</name>
    <dbReference type="NCBI Taxonomy" id="225164"/>
    <lineage>
        <taxon>Eukaryota</taxon>
        <taxon>Metazoa</taxon>
        <taxon>Spiralia</taxon>
        <taxon>Lophotrochozoa</taxon>
        <taxon>Mollusca</taxon>
        <taxon>Gastropoda</taxon>
        <taxon>Patellogastropoda</taxon>
        <taxon>Lottioidea</taxon>
        <taxon>Lottiidae</taxon>
        <taxon>Lottia</taxon>
    </lineage>
</organism>
<accession>V3ZVS3</accession>